<proteinExistence type="predicted"/>
<sequence length="246" mass="27033">MGLKNFLESFFKGRLHKVKKKPGEENATSAQHHNTVAGLCVKFGEGKDGKGEFVMFGKTACLRQDGFSNESWAHFLELEPLPGITELIHKCIKIEVDHITEAQAFLEAMKATQRGRGTGPGVVYTIDAVNFIATVINGQDNAQLVTKEYNRTKGALFTKVLAGEKSHTDIPLLMKDDLRTAMENMLSSLTQDGMMKEEGKFIKVDVFLGTGEDKVTLNGVELVHLVFQSVVAMLEIDVKAMATVEG</sequence>
<name>A0A9W7L1Z4_9STRA</name>
<evidence type="ECO:0000313" key="2">
    <source>
        <dbReference type="Proteomes" id="UP001165082"/>
    </source>
</evidence>
<dbReference type="Proteomes" id="UP001165082">
    <property type="component" value="Unassembled WGS sequence"/>
</dbReference>
<keyword evidence="2" id="KW-1185">Reference proteome</keyword>
<evidence type="ECO:0000313" key="1">
    <source>
        <dbReference type="EMBL" id="GMI20182.1"/>
    </source>
</evidence>
<dbReference type="EMBL" id="BRXZ01008036">
    <property type="protein sequence ID" value="GMI20182.1"/>
    <property type="molecule type" value="Genomic_DNA"/>
</dbReference>
<gene>
    <name evidence="1" type="ORF">TrRE_jg3315</name>
</gene>
<protein>
    <submittedName>
        <fullName evidence="1">Uncharacterized protein</fullName>
    </submittedName>
</protein>
<comment type="caution">
    <text evidence="1">The sequence shown here is derived from an EMBL/GenBank/DDBJ whole genome shotgun (WGS) entry which is preliminary data.</text>
</comment>
<organism evidence="1 2">
    <name type="scientific">Triparma retinervis</name>
    <dbReference type="NCBI Taxonomy" id="2557542"/>
    <lineage>
        <taxon>Eukaryota</taxon>
        <taxon>Sar</taxon>
        <taxon>Stramenopiles</taxon>
        <taxon>Ochrophyta</taxon>
        <taxon>Bolidophyceae</taxon>
        <taxon>Parmales</taxon>
        <taxon>Triparmaceae</taxon>
        <taxon>Triparma</taxon>
    </lineage>
</organism>
<reference evidence="1" key="1">
    <citation type="submission" date="2022-07" db="EMBL/GenBank/DDBJ databases">
        <title>Genome analysis of Parmales, a sister group of diatoms, reveals the evolutionary specialization of diatoms from phago-mixotrophs to photoautotrophs.</title>
        <authorList>
            <person name="Ban H."/>
            <person name="Sato S."/>
            <person name="Yoshikawa S."/>
            <person name="Kazumasa Y."/>
            <person name="Nakamura Y."/>
            <person name="Ichinomiya M."/>
            <person name="Saitoh K."/>
            <person name="Sato N."/>
            <person name="Blanc-Mathieu R."/>
            <person name="Endo H."/>
            <person name="Kuwata A."/>
            <person name="Ogata H."/>
        </authorList>
    </citation>
    <scope>NUCLEOTIDE SEQUENCE</scope>
</reference>
<dbReference type="AlphaFoldDB" id="A0A9W7L1Z4"/>
<accession>A0A9W7L1Z4</accession>